<proteinExistence type="inferred from homology"/>
<dbReference type="GO" id="GO:0017057">
    <property type="term" value="F:6-phosphogluconolactonase activity"/>
    <property type="evidence" value="ECO:0007669"/>
    <property type="project" value="UniProtKB-UniRule"/>
</dbReference>
<dbReference type="Gene3D" id="3.40.50.1360">
    <property type="match status" value="1"/>
</dbReference>
<evidence type="ECO:0000313" key="8">
    <source>
        <dbReference type="EMBL" id="KAJ3121508.1"/>
    </source>
</evidence>
<evidence type="ECO:0000256" key="4">
    <source>
        <dbReference type="ARBA" id="ARBA00013198"/>
    </source>
</evidence>
<comment type="caution">
    <text evidence="8">The sequence shown here is derived from an EMBL/GenBank/DDBJ whole genome shotgun (WGS) entry which is preliminary data.</text>
</comment>
<keyword evidence="9" id="KW-1185">Reference proteome</keyword>
<dbReference type="CDD" id="cd01400">
    <property type="entry name" value="6PGL"/>
    <property type="match status" value="1"/>
</dbReference>
<dbReference type="EMBL" id="JADGJH010000876">
    <property type="protein sequence ID" value="KAJ3121508.1"/>
    <property type="molecule type" value="Genomic_DNA"/>
</dbReference>
<dbReference type="FunFam" id="3.40.50.1360:FF:000005">
    <property type="entry name" value="6-phosphogluconolactonase"/>
    <property type="match status" value="1"/>
</dbReference>
<dbReference type="InterPro" id="IPR039104">
    <property type="entry name" value="6PGL"/>
</dbReference>
<evidence type="ECO:0000256" key="5">
    <source>
        <dbReference type="ARBA" id="ARBA00022801"/>
    </source>
</evidence>
<feature type="domain" description="Glucosamine/galactosamine-6-phosphate isomerase" evidence="7">
    <location>
        <begin position="17"/>
        <end position="235"/>
    </location>
</feature>
<dbReference type="EC" id="3.1.1.31" evidence="4 6"/>
<comment type="pathway">
    <text evidence="2 6">Carbohydrate degradation; pentose phosphate pathway; D-ribulose 5-phosphate from D-glucose 6-phosphate (oxidative stage): step 2/3.</text>
</comment>
<dbReference type="GO" id="GO:0006098">
    <property type="term" value="P:pentose-phosphate shunt"/>
    <property type="evidence" value="ECO:0007669"/>
    <property type="project" value="InterPro"/>
</dbReference>
<reference evidence="8" key="1">
    <citation type="submission" date="2020-05" db="EMBL/GenBank/DDBJ databases">
        <title>Phylogenomic resolution of chytrid fungi.</title>
        <authorList>
            <person name="Stajich J.E."/>
            <person name="Amses K."/>
            <person name="Simmons R."/>
            <person name="Seto K."/>
            <person name="Myers J."/>
            <person name="Bonds A."/>
            <person name="Quandt C.A."/>
            <person name="Barry K."/>
            <person name="Liu P."/>
            <person name="Grigoriev I."/>
            <person name="Longcore J.E."/>
            <person name="James T.Y."/>
        </authorList>
    </citation>
    <scope>NUCLEOTIDE SEQUENCE</scope>
    <source>
        <strain evidence="8">JEL0513</strain>
    </source>
</reference>
<comment type="similarity">
    <text evidence="3 6">Belongs to the glucosamine/galactosamine-6-phosphate isomerase family. 6-phosphogluconolactonase subfamily.</text>
</comment>
<dbReference type="PANTHER" id="PTHR11054">
    <property type="entry name" value="6-PHOSPHOGLUCONOLACTONASE"/>
    <property type="match status" value="1"/>
</dbReference>
<evidence type="ECO:0000256" key="1">
    <source>
        <dbReference type="ARBA" id="ARBA00000832"/>
    </source>
</evidence>
<evidence type="ECO:0000256" key="3">
    <source>
        <dbReference type="ARBA" id="ARBA00010662"/>
    </source>
</evidence>
<dbReference type="InterPro" id="IPR005900">
    <property type="entry name" value="6-phosphogluconolactonase_DevB"/>
</dbReference>
<dbReference type="SUPFAM" id="SSF100950">
    <property type="entry name" value="NagB/RpiA/CoA transferase-like"/>
    <property type="match status" value="1"/>
</dbReference>
<name>A0AAD5T1C6_9FUNG</name>
<organism evidence="8 9">
    <name type="scientific">Physocladia obscura</name>
    <dbReference type="NCBI Taxonomy" id="109957"/>
    <lineage>
        <taxon>Eukaryota</taxon>
        <taxon>Fungi</taxon>
        <taxon>Fungi incertae sedis</taxon>
        <taxon>Chytridiomycota</taxon>
        <taxon>Chytridiomycota incertae sedis</taxon>
        <taxon>Chytridiomycetes</taxon>
        <taxon>Chytridiales</taxon>
        <taxon>Chytriomycetaceae</taxon>
        <taxon>Physocladia</taxon>
    </lineage>
</organism>
<protein>
    <recommendedName>
        <fullName evidence="4 6">6-phosphogluconolactonase</fullName>
        <shortName evidence="6">6PGL</shortName>
        <ecNumber evidence="4 6">3.1.1.31</ecNumber>
    </recommendedName>
</protein>
<dbReference type="InterPro" id="IPR037171">
    <property type="entry name" value="NagB/RpiA_transferase-like"/>
</dbReference>
<dbReference type="NCBIfam" id="TIGR01198">
    <property type="entry name" value="pgl"/>
    <property type="match status" value="1"/>
</dbReference>
<dbReference type="AlphaFoldDB" id="A0AAD5T1C6"/>
<dbReference type="PANTHER" id="PTHR11054:SF0">
    <property type="entry name" value="6-PHOSPHOGLUCONOLACTONASE"/>
    <property type="match status" value="1"/>
</dbReference>
<gene>
    <name evidence="8" type="primary">H6PD</name>
    <name evidence="8" type="ORF">HK100_012355</name>
</gene>
<accession>A0AAD5T1C6</accession>
<evidence type="ECO:0000313" key="9">
    <source>
        <dbReference type="Proteomes" id="UP001211907"/>
    </source>
</evidence>
<keyword evidence="5 6" id="KW-0378">Hydrolase</keyword>
<comment type="function">
    <text evidence="6">Hydrolysis of 6-phosphogluconolactone to 6-phosphogluconate.</text>
</comment>
<dbReference type="Pfam" id="PF01182">
    <property type="entry name" value="Glucosamine_iso"/>
    <property type="match status" value="1"/>
</dbReference>
<comment type="catalytic activity">
    <reaction evidence="1 6">
        <text>6-phospho-D-glucono-1,5-lactone + H2O = 6-phospho-D-gluconate + H(+)</text>
        <dbReference type="Rhea" id="RHEA:12556"/>
        <dbReference type="ChEBI" id="CHEBI:15377"/>
        <dbReference type="ChEBI" id="CHEBI:15378"/>
        <dbReference type="ChEBI" id="CHEBI:57955"/>
        <dbReference type="ChEBI" id="CHEBI:58759"/>
        <dbReference type="EC" id="3.1.1.31"/>
    </reaction>
</comment>
<dbReference type="InterPro" id="IPR006148">
    <property type="entry name" value="Glc/Gal-6P_isomerase"/>
</dbReference>
<evidence type="ECO:0000259" key="7">
    <source>
        <dbReference type="Pfam" id="PF01182"/>
    </source>
</evidence>
<evidence type="ECO:0000256" key="2">
    <source>
        <dbReference type="ARBA" id="ARBA00004961"/>
    </source>
</evidence>
<dbReference type="GO" id="GO:0005975">
    <property type="term" value="P:carbohydrate metabolic process"/>
    <property type="evidence" value="ECO:0007669"/>
    <property type="project" value="UniProtKB-UniRule"/>
</dbReference>
<dbReference type="Proteomes" id="UP001211907">
    <property type="component" value="Unassembled WGS sequence"/>
</dbReference>
<sequence length="252" mass="26288">MTAPRVPPTVKEYGSISELSAGLGAYVAEVSKAAIAARGQFIVAVSGGSLPAILGEALVGHDAGIEWSKWHVFLADERLVANTHEDSNYKQVGQALTWRVPIAAAQVHAIDDTLLDDAAGVARDYTAQLEAVFGAASLPAFDLLLLGMGPDGHTCSLFPGHALVDSLAAPVAVVLDSPKPPARRITLTLPVLNAAHNVAFVSTGEQKAQVLHNILQNNDQSYPAARVSPASSVVWFLDVPAASLLPILAPSL</sequence>
<evidence type="ECO:0000256" key="6">
    <source>
        <dbReference type="RuleBase" id="RU365095"/>
    </source>
</evidence>